<dbReference type="Pfam" id="PF07748">
    <property type="entry name" value="Glyco_hydro_38C"/>
    <property type="match status" value="1"/>
</dbReference>
<feature type="domain" description="Glycoside hydrolase family 38 N-terminal" evidence="4">
    <location>
        <begin position="278"/>
        <end position="549"/>
    </location>
</feature>
<feature type="signal peptide" evidence="3">
    <location>
        <begin position="1"/>
        <end position="21"/>
    </location>
</feature>
<keyword evidence="3" id="KW-0732">Signal</keyword>
<dbReference type="Gene3D" id="3.20.110.10">
    <property type="entry name" value="Glycoside hydrolase 38, N terminal domain"/>
    <property type="match status" value="1"/>
</dbReference>
<dbReference type="InterPro" id="IPR011013">
    <property type="entry name" value="Gal_mutarotase_sf_dom"/>
</dbReference>
<dbReference type="RefSeq" id="WP_343334789.1">
    <property type="nucleotide sequence ID" value="NZ_JAPOHD010000057.1"/>
</dbReference>
<dbReference type="InterPro" id="IPR011330">
    <property type="entry name" value="Glyco_hydro/deAcase_b/a-brl"/>
</dbReference>
<dbReference type="PANTHER" id="PTHR11607:SF3">
    <property type="entry name" value="LYSOSOMAL ALPHA-MANNOSIDASE"/>
    <property type="match status" value="1"/>
</dbReference>
<keyword evidence="7" id="KW-1185">Reference proteome</keyword>
<evidence type="ECO:0000256" key="3">
    <source>
        <dbReference type="SAM" id="SignalP"/>
    </source>
</evidence>
<dbReference type="InterPro" id="IPR011682">
    <property type="entry name" value="Glyco_hydro_38_C"/>
</dbReference>
<dbReference type="Proteomes" id="UP001145087">
    <property type="component" value="Unassembled WGS sequence"/>
</dbReference>
<dbReference type="SUPFAM" id="SSF74650">
    <property type="entry name" value="Galactose mutarotase-like"/>
    <property type="match status" value="1"/>
</dbReference>
<dbReference type="CDD" id="cd10791">
    <property type="entry name" value="GH38N_AMII_like_1"/>
    <property type="match status" value="1"/>
</dbReference>
<evidence type="ECO:0008006" key="8">
    <source>
        <dbReference type="Google" id="ProtNLM"/>
    </source>
</evidence>
<feature type="chain" id="PRO_5040919944" description="Glycosyl hydrolase family 38" evidence="3">
    <location>
        <begin position="22"/>
        <end position="1123"/>
    </location>
</feature>
<feature type="domain" description="Glycosyl hydrolase family 38 C-terminal" evidence="5">
    <location>
        <begin position="767"/>
        <end position="929"/>
    </location>
</feature>
<accession>A0A9X3F8I9</accession>
<dbReference type="GO" id="GO:0004559">
    <property type="term" value="F:alpha-mannosidase activity"/>
    <property type="evidence" value="ECO:0007669"/>
    <property type="project" value="InterPro"/>
</dbReference>
<evidence type="ECO:0000313" key="7">
    <source>
        <dbReference type="Proteomes" id="UP001145087"/>
    </source>
</evidence>
<comment type="caution">
    <text evidence="6">The sequence shown here is derived from an EMBL/GenBank/DDBJ whole genome shotgun (WGS) entry which is preliminary data.</text>
</comment>
<dbReference type="GO" id="GO:0006013">
    <property type="term" value="P:mannose metabolic process"/>
    <property type="evidence" value="ECO:0007669"/>
    <property type="project" value="InterPro"/>
</dbReference>
<dbReference type="InterPro" id="IPR027291">
    <property type="entry name" value="Glyco_hydro_38_N_sf"/>
</dbReference>
<dbReference type="GO" id="GO:0030246">
    <property type="term" value="F:carbohydrate binding"/>
    <property type="evidence" value="ECO:0007669"/>
    <property type="project" value="InterPro"/>
</dbReference>
<dbReference type="InterPro" id="IPR000602">
    <property type="entry name" value="Glyco_hydro_38_N"/>
</dbReference>
<dbReference type="EMBL" id="JAPOHD010000057">
    <property type="protein sequence ID" value="MCY1722463.1"/>
    <property type="molecule type" value="Genomic_DNA"/>
</dbReference>
<dbReference type="SUPFAM" id="SSF88713">
    <property type="entry name" value="Glycoside hydrolase/deacetylase"/>
    <property type="match status" value="1"/>
</dbReference>
<dbReference type="AlphaFoldDB" id="A0A9X3F8I9"/>
<evidence type="ECO:0000259" key="4">
    <source>
        <dbReference type="Pfam" id="PF01074"/>
    </source>
</evidence>
<proteinExistence type="predicted"/>
<comment type="cofactor">
    <cofactor evidence="1">
        <name>Zn(2+)</name>
        <dbReference type="ChEBI" id="CHEBI:29105"/>
    </cofactor>
</comment>
<protein>
    <recommendedName>
        <fullName evidence="8">Glycosyl hydrolase family 38</fullName>
    </recommendedName>
</protein>
<keyword evidence="2" id="KW-0862">Zinc</keyword>
<evidence type="ECO:0000259" key="5">
    <source>
        <dbReference type="Pfam" id="PF07748"/>
    </source>
</evidence>
<evidence type="ECO:0000256" key="1">
    <source>
        <dbReference type="ARBA" id="ARBA00001947"/>
    </source>
</evidence>
<dbReference type="InterPro" id="IPR013780">
    <property type="entry name" value="Glyco_hydro_b"/>
</dbReference>
<dbReference type="Gene3D" id="2.60.40.1180">
    <property type="entry name" value="Golgi alpha-mannosidase II"/>
    <property type="match status" value="1"/>
</dbReference>
<sequence length="1123" mass="127931">MKTRLLVWLLMLACGSAYSQALEFTETQFVNGFSQAISGDDFSYHSSISQAKESLMARATSGFSTIEWETSPVPAKVDEDYVTFVWLAGLGSSPGKARFDLYMNDSKAFEIWADGSDSWVLDGNNRSTLSFQKDMIDQHGDRFGFMFLKIPASQVKTGEPLRLKVVGGKFDLSSWYMTFKFQMKSGFDFKAYPAIVEKDGVKKQLGYANIIHFGGPTKAQVYINNKLTAEQQVDFGYNNMNVDLPVVNKSKTVNYRLVIGDFVEKGKIVVNPVREWRVNFVQHVHTDIGYTRSQTDILGEHLRYIDYALDYCDLTDDYPDDAKFRWTLEATWPVNEYLRSRPASQIERLKKRIEEGRIEMTAMYFNFDELPDEQILAASLQPLKRIYENGIDTKLAMQNDVNGIGWCFSDYYHDLGIKYLNMGTHGHRALICFDKPTLFWWESPSGKRMLAYRGEHYMTGNTVFKIHAEDFLKFEEELLSYLVRLEDLGYEYDVISIQHSGYQTDNSPPSMLASEMIKQWNDKYSWPKLKTASATEFFEEMEAKHGDEFQVIRGAWPDWWTDGFGASAREVAATRTAQTDIIANGAGLSMAVMQGSSLPEDIDKRIEAINDALLFYTEHTVGYHASIAEPFHKYTMEQRAIKESYAWEAGRRAKMIGEETMGLLQSHVQRGKEPSILVYNTLTWDRNGLLRVYIDHQILPRYKSFKIVDGDGKEAFAQPVERHSDGTYWAVWVDDVPAFGYKKYKIVIDETKLAAESVVEHTPVKSIENKWYKVDIDQEKGTIKGLFDKELNKELTDTKSEYQLGEFIYELLGDRSQMESFKLDNYTRESLEKVRFELYEEGPVWNTVRFKGDTKAANTEGGFIFEIRLFNTAKRIDLHYFINKKMVTDPEGIYIAFPFEMENGQLSFDVQGGEVRAGIDQIPGSTADWNVVQNYARLGNADAQILLSSNEIPLMQFGGINTGRYEAGATPETNHIFGWPMNNYWTTNFNAEQHGGIEWNYTITSTPDNSAKEAVRFGWGNRVPFLSRVLPGGGDDKSAPAVSFIGGWPENVLLVNISPENEGESAIMQLREVNGQTVSVDLNNQISGEKIKMEQVNVLGEPIVSGSTELKPFELKFFRISTK</sequence>
<evidence type="ECO:0000256" key="2">
    <source>
        <dbReference type="ARBA" id="ARBA00022833"/>
    </source>
</evidence>
<dbReference type="InterPro" id="IPR050843">
    <property type="entry name" value="Glycosyl_Hydrlase_38"/>
</dbReference>
<dbReference type="PANTHER" id="PTHR11607">
    <property type="entry name" value="ALPHA-MANNOSIDASE"/>
    <property type="match status" value="1"/>
</dbReference>
<organism evidence="6 7">
    <name type="scientific">Draconibacterium aestuarii</name>
    <dbReference type="NCBI Taxonomy" id="2998507"/>
    <lineage>
        <taxon>Bacteria</taxon>
        <taxon>Pseudomonadati</taxon>
        <taxon>Bacteroidota</taxon>
        <taxon>Bacteroidia</taxon>
        <taxon>Marinilabiliales</taxon>
        <taxon>Prolixibacteraceae</taxon>
        <taxon>Draconibacterium</taxon>
    </lineage>
</organism>
<gene>
    <name evidence="6" type="ORF">OU798_19090</name>
</gene>
<name>A0A9X3F8I9_9BACT</name>
<dbReference type="Gene3D" id="2.70.98.30">
    <property type="entry name" value="Golgi alpha-mannosidase II, domain 4"/>
    <property type="match status" value="1"/>
</dbReference>
<reference evidence="6" key="1">
    <citation type="submission" date="2022-11" db="EMBL/GenBank/DDBJ databases">
        <title>Marilongibacter aestuarii gen. nov., sp. nov., isolated from tidal flat sediment.</title>
        <authorList>
            <person name="Jiayan W."/>
        </authorList>
    </citation>
    <scope>NUCLEOTIDE SEQUENCE</scope>
    <source>
        <strain evidence="6">Z1-6</strain>
    </source>
</reference>
<evidence type="ECO:0000313" key="6">
    <source>
        <dbReference type="EMBL" id="MCY1722463.1"/>
    </source>
</evidence>
<dbReference type="Pfam" id="PF01074">
    <property type="entry name" value="Glyco_hydro_38N"/>
    <property type="match status" value="1"/>
</dbReference>